<evidence type="ECO:0000256" key="1">
    <source>
        <dbReference type="SAM" id="MobiDB-lite"/>
    </source>
</evidence>
<protein>
    <submittedName>
        <fullName evidence="2">Uncharacterized protein</fullName>
    </submittedName>
</protein>
<proteinExistence type="predicted"/>
<gene>
    <name evidence="2" type="ORF">ACCAA_670083</name>
</gene>
<reference evidence="2 3" key="1">
    <citation type="submission" date="2016-06" db="EMBL/GenBank/DDBJ databases">
        <authorList>
            <person name="Kjaerup R.B."/>
            <person name="Dalgaard T.S."/>
            <person name="Juul-Madsen H.R."/>
        </authorList>
    </citation>
    <scope>NUCLEOTIDE SEQUENCE [LARGE SCALE GENOMIC DNA]</scope>
    <source>
        <strain evidence="2">3</strain>
    </source>
</reference>
<evidence type="ECO:0000313" key="2">
    <source>
        <dbReference type="EMBL" id="SBT09175.1"/>
    </source>
</evidence>
<feature type="region of interest" description="Disordered" evidence="1">
    <location>
        <begin position="23"/>
        <end position="50"/>
    </location>
</feature>
<dbReference type="Proteomes" id="UP000199169">
    <property type="component" value="Unassembled WGS sequence"/>
</dbReference>
<dbReference type="AlphaFoldDB" id="A0A1A8XVY6"/>
<keyword evidence="3" id="KW-1185">Reference proteome</keyword>
<sequence length="50" mass="5384">MLEGVPSLYLVAAIPRSEPMAGARLMQPEQIDPRDVNRLLDGSGHTRPAG</sequence>
<evidence type="ECO:0000313" key="3">
    <source>
        <dbReference type="Proteomes" id="UP000199169"/>
    </source>
</evidence>
<dbReference type="EMBL" id="FLQX01000146">
    <property type="protein sequence ID" value="SBT09175.1"/>
    <property type="molecule type" value="Genomic_DNA"/>
</dbReference>
<accession>A0A1A8XVY6</accession>
<name>A0A1A8XVY6_9PROT</name>
<organism evidence="2 3">
    <name type="scientific">Candidatus Accumulibacter aalborgensis</name>
    <dbReference type="NCBI Taxonomy" id="1860102"/>
    <lineage>
        <taxon>Bacteria</taxon>
        <taxon>Pseudomonadati</taxon>
        <taxon>Pseudomonadota</taxon>
        <taxon>Betaproteobacteria</taxon>
        <taxon>Candidatus Accumulibacter</taxon>
    </lineage>
</organism>